<keyword evidence="2" id="KW-1185">Reference proteome</keyword>
<dbReference type="Proteomes" id="UP000799755">
    <property type="component" value="Unassembled WGS sequence"/>
</dbReference>
<proteinExistence type="predicted"/>
<gene>
    <name evidence="1" type="ORF">BDR25DRAFT_348488</name>
</gene>
<evidence type="ECO:0000313" key="2">
    <source>
        <dbReference type="Proteomes" id="UP000799755"/>
    </source>
</evidence>
<protein>
    <submittedName>
        <fullName evidence="1">Uncharacterized protein</fullName>
    </submittedName>
</protein>
<dbReference type="EMBL" id="MU003492">
    <property type="protein sequence ID" value="KAF2478232.1"/>
    <property type="molecule type" value="Genomic_DNA"/>
</dbReference>
<reference evidence="1" key="1">
    <citation type="journal article" date="2020" name="Stud. Mycol.">
        <title>101 Dothideomycetes genomes: a test case for predicting lifestyles and emergence of pathogens.</title>
        <authorList>
            <person name="Haridas S."/>
            <person name="Albert R."/>
            <person name="Binder M."/>
            <person name="Bloem J."/>
            <person name="Labutti K."/>
            <person name="Salamov A."/>
            <person name="Andreopoulos B."/>
            <person name="Baker S."/>
            <person name="Barry K."/>
            <person name="Bills G."/>
            <person name="Bluhm B."/>
            <person name="Cannon C."/>
            <person name="Castanera R."/>
            <person name="Culley D."/>
            <person name="Daum C."/>
            <person name="Ezra D."/>
            <person name="Gonzalez J."/>
            <person name="Henrissat B."/>
            <person name="Kuo A."/>
            <person name="Liang C."/>
            <person name="Lipzen A."/>
            <person name="Lutzoni F."/>
            <person name="Magnuson J."/>
            <person name="Mondo S."/>
            <person name="Nolan M."/>
            <person name="Ohm R."/>
            <person name="Pangilinan J."/>
            <person name="Park H.-J."/>
            <person name="Ramirez L."/>
            <person name="Alfaro M."/>
            <person name="Sun H."/>
            <person name="Tritt A."/>
            <person name="Yoshinaga Y."/>
            <person name="Zwiers L.-H."/>
            <person name="Turgeon B."/>
            <person name="Goodwin S."/>
            <person name="Spatafora J."/>
            <person name="Crous P."/>
            <person name="Grigoriev I."/>
        </authorList>
    </citation>
    <scope>NUCLEOTIDE SEQUENCE</scope>
    <source>
        <strain evidence="1">ATCC 200398</strain>
    </source>
</reference>
<comment type="caution">
    <text evidence="1">The sequence shown here is derived from an EMBL/GenBank/DDBJ whole genome shotgun (WGS) entry which is preliminary data.</text>
</comment>
<accession>A0ACB6RGI5</accession>
<evidence type="ECO:0000313" key="1">
    <source>
        <dbReference type="EMBL" id="KAF2478232.1"/>
    </source>
</evidence>
<name>A0ACB6RGI5_9PLEO</name>
<organism evidence="1 2">
    <name type="scientific">Lindgomyces ingoldianus</name>
    <dbReference type="NCBI Taxonomy" id="673940"/>
    <lineage>
        <taxon>Eukaryota</taxon>
        <taxon>Fungi</taxon>
        <taxon>Dikarya</taxon>
        <taxon>Ascomycota</taxon>
        <taxon>Pezizomycotina</taxon>
        <taxon>Dothideomycetes</taxon>
        <taxon>Pleosporomycetidae</taxon>
        <taxon>Pleosporales</taxon>
        <taxon>Lindgomycetaceae</taxon>
        <taxon>Lindgomyces</taxon>
    </lineage>
</organism>
<sequence length="401" mass="46240">MLSLPSHPHFRHSLLPVWVFSLQVYELNKTNEYFPISFRLHNASAEFLFPGTCVWSSREAGSQNRCFRHFAPILKTPTKWPRLFTFMFPLLELGFITGILDSLGLRPYLVNTIVFIRLRGQIEVVYILSPNQESSKYSGYSHPHQDLTVADLSCRLSMSFGRKQAFQVTPERLRKGLGQDELLVWGSLRCLLHHLLFGGGLELSKHWTAGWPHIHEFNSFFRALIICPQLACSPTHVFNFKWRVYVAPKGFRFYDHHIVAIFVPGGVPRRQRMGLTEYFHLRVYLGSLAYPILRLYAHKTNQFTEWTITEEMYSSKTVWRKEEGDNVRDGLCAHSIFAPKAEHGSSTSNTTDRKWSSREFSIKYNDARSPRIAIQSNFSLVYPNPSPNTKTPLAIINVGIM</sequence>